<evidence type="ECO:0000256" key="4">
    <source>
        <dbReference type="ARBA" id="ARBA00013682"/>
    </source>
</evidence>
<evidence type="ECO:0000256" key="3">
    <source>
        <dbReference type="ARBA" id="ARBA00012141"/>
    </source>
</evidence>
<dbReference type="PANTHER" id="PTHR43542">
    <property type="entry name" value="METHYLTRANSFERASE"/>
    <property type="match status" value="1"/>
</dbReference>
<dbReference type="GO" id="GO:0052913">
    <property type="term" value="F:16S rRNA (guanine(966)-N(2))-methyltransferase activity"/>
    <property type="evidence" value="ECO:0007669"/>
    <property type="project" value="UniProtKB-EC"/>
</dbReference>
<evidence type="ECO:0000256" key="6">
    <source>
        <dbReference type="ARBA" id="ARBA00022679"/>
    </source>
</evidence>
<comment type="similarity">
    <text evidence="2 9">Belongs to the methyltransferase superfamily. RsmD family.</text>
</comment>
<evidence type="ECO:0000256" key="8">
    <source>
        <dbReference type="ARBA" id="ARBA00048326"/>
    </source>
</evidence>
<dbReference type="PROSITE" id="PS00092">
    <property type="entry name" value="N6_MTASE"/>
    <property type="match status" value="1"/>
</dbReference>
<evidence type="ECO:0000256" key="1">
    <source>
        <dbReference type="ARBA" id="ARBA00002649"/>
    </source>
</evidence>
<comment type="caution">
    <text evidence="10">The sequence shown here is derived from an EMBL/GenBank/DDBJ whole genome shotgun (WGS) entry which is preliminary data.</text>
</comment>
<dbReference type="EC" id="2.1.1.171" evidence="3 9"/>
<dbReference type="EMBL" id="JBAWKS010000001">
    <property type="protein sequence ID" value="MEI4548751.1"/>
    <property type="molecule type" value="Genomic_DNA"/>
</dbReference>
<keyword evidence="11" id="KW-1185">Reference proteome</keyword>
<comment type="catalytic activity">
    <reaction evidence="8 9">
        <text>guanosine(966) in 16S rRNA + S-adenosyl-L-methionine = N(2)-methylguanosine(966) in 16S rRNA + S-adenosyl-L-homocysteine + H(+)</text>
        <dbReference type="Rhea" id="RHEA:23548"/>
        <dbReference type="Rhea" id="RHEA-COMP:10211"/>
        <dbReference type="Rhea" id="RHEA-COMP:10212"/>
        <dbReference type="ChEBI" id="CHEBI:15378"/>
        <dbReference type="ChEBI" id="CHEBI:57856"/>
        <dbReference type="ChEBI" id="CHEBI:59789"/>
        <dbReference type="ChEBI" id="CHEBI:74269"/>
        <dbReference type="ChEBI" id="CHEBI:74481"/>
        <dbReference type="EC" id="2.1.1.171"/>
    </reaction>
</comment>
<comment type="function">
    <text evidence="1 9">Specifically methylates the guanine in position 966 of 16S rRNA in the assembled 30S particle.</text>
</comment>
<keyword evidence="6 9" id="KW-0808">Transferase</keyword>
<proteinExistence type="inferred from homology"/>
<dbReference type="InterPro" id="IPR029063">
    <property type="entry name" value="SAM-dependent_MTases_sf"/>
</dbReference>
<dbReference type="Gene3D" id="3.40.50.150">
    <property type="entry name" value="Vaccinia Virus protein VP39"/>
    <property type="match status" value="1"/>
</dbReference>
<evidence type="ECO:0000313" key="10">
    <source>
        <dbReference type="EMBL" id="MEI4548751.1"/>
    </source>
</evidence>
<keyword evidence="7 9" id="KW-0949">S-adenosyl-L-methionine</keyword>
<name>A0ABU8EPC3_9GAMM</name>
<dbReference type="PIRSF" id="PIRSF004553">
    <property type="entry name" value="CHP00095"/>
    <property type="match status" value="1"/>
</dbReference>
<dbReference type="InterPro" id="IPR002052">
    <property type="entry name" value="DNA_methylase_N6_adenine_CS"/>
</dbReference>
<dbReference type="InterPro" id="IPR004398">
    <property type="entry name" value="RNA_MeTrfase_RsmD"/>
</dbReference>
<keyword evidence="9" id="KW-0698">rRNA processing</keyword>
<sequence>MRSHKQKNKPTNNSGQIRIIGGKFRSRKLKVHDVEGLRPTTDRVKETVFNWLMPYTSNANVLDCFAGSGGLGFEALSRYADKVTFIELDATAHRQIAENINVLKAENTTLKHGNSLEVLPKLADKFDLVFIDPPFRKNLAEKTCHLLADNNLLNNDAVVYLEVEKELVNLNFPDGWQILKEKNFGQVTSYLLATK</sequence>
<dbReference type="SUPFAM" id="SSF53335">
    <property type="entry name" value="S-adenosyl-L-methionine-dependent methyltransferases"/>
    <property type="match status" value="1"/>
</dbReference>
<protein>
    <recommendedName>
        <fullName evidence="4 9">Ribosomal RNA small subunit methyltransferase D</fullName>
        <ecNumber evidence="3 9">2.1.1.171</ecNumber>
    </recommendedName>
</protein>
<organism evidence="10 11">
    <name type="scientific">Pseudoalteromonas spongiae</name>
    <dbReference type="NCBI Taxonomy" id="298657"/>
    <lineage>
        <taxon>Bacteria</taxon>
        <taxon>Pseudomonadati</taxon>
        <taxon>Pseudomonadota</taxon>
        <taxon>Gammaproteobacteria</taxon>
        <taxon>Alteromonadales</taxon>
        <taxon>Pseudoalteromonadaceae</taxon>
        <taxon>Pseudoalteromonas</taxon>
    </lineage>
</organism>
<evidence type="ECO:0000256" key="7">
    <source>
        <dbReference type="ARBA" id="ARBA00022691"/>
    </source>
</evidence>
<evidence type="ECO:0000256" key="5">
    <source>
        <dbReference type="ARBA" id="ARBA00022603"/>
    </source>
</evidence>
<dbReference type="CDD" id="cd02440">
    <property type="entry name" value="AdoMet_MTases"/>
    <property type="match status" value="1"/>
</dbReference>
<accession>A0ABU8EPC3</accession>
<dbReference type="Pfam" id="PF03602">
    <property type="entry name" value="Cons_hypoth95"/>
    <property type="match status" value="1"/>
</dbReference>
<dbReference type="PANTHER" id="PTHR43542:SF1">
    <property type="entry name" value="METHYLTRANSFERASE"/>
    <property type="match status" value="1"/>
</dbReference>
<keyword evidence="5 9" id="KW-0489">Methyltransferase</keyword>
<dbReference type="NCBIfam" id="TIGR00095">
    <property type="entry name" value="16S rRNA (guanine(966)-N(2))-methyltransferase RsmD"/>
    <property type="match status" value="1"/>
</dbReference>
<evidence type="ECO:0000256" key="9">
    <source>
        <dbReference type="PIRNR" id="PIRNR004553"/>
    </source>
</evidence>
<dbReference type="Proteomes" id="UP001382455">
    <property type="component" value="Unassembled WGS sequence"/>
</dbReference>
<dbReference type="RefSeq" id="WP_105170831.1">
    <property type="nucleotide sequence ID" value="NZ_JBAWKS010000001.1"/>
</dbReference>
<gene>
    <name evidence="10" type="primary">rsmD</name>
    <name evidence="10" type="ORF">WAE96_03380</name>
</gene>
<evidence type="ECO:0000256" key="2">
    <source>
        <dbReference type="ARBA" id="ARBA00005269"/>
    </source>
</evidence>
<reference evidence="10 11" key="1">
    <citation type="submission" date="2023-12" db="EMBL/GenBank/DDBJ databases">
        <title>Friends and Foes: Symbiotic and Algicidal bacterial influence on Karenia brevis blooms.</title>
        <authorList>
            <person name="Fei C."/>
            <person name="Mohamed A.R."/>
            <person name="Booker A."/>
            <person name="Arshad M."/>
            <person name="Klass S."/>
            <person name="Ahn S."/>
            <person name="Gilbert P.M."/>
            <person name="Heil C.A."/>
            <person name="Martinez J.M."/>
            <person name="Amin S.A."/>
        </authorList>
    </citation>
    <scope>NUCLEOTIDE SEQUENCE [LARGE SCALE GENOMIC DNA]</scope>
    <source>
        <strain evidence="10 11">CE15</strain>
    </source>
</reference>
<evidence type="ECO:0000313" key="11">
    <source>
        <dbReference type="Proteomes" id="UP001382455"/>
    </source>
</evidence>